<keyword evidence="1" id="KW-0812">Transmembrane</keyword>
<protein>
    <submittedName>
        <fullName evidence="2">Uncharacterized protein</fullName>
    </submittedName>
</protein>
<feature type="transmembrane region" description="Helical" evidence="1">
    <location>
        <begin position="79"/>
        <end position="98"/>
    </location>
</feature>
<evidence type="ECO:0000313" key="3">
    <source>
        <dbReference type="Proteomes" id="UP000199589"/>
    </source>
</evidence>
<dbReference type="AlphaFoldDB" id="A0A1I3XJV3"/>
<feature type="transmembrane region" description="Helical" evidence="1">
    <location>
        <begin position="107"/>
        <end position="124"/>
    </location>
</feature>
<reference evidence="3" key="1">
    <citation type="submission" date="2016-10" db="EMBL/GenBank/DDBJ databases">
        <authorList>
            <person name="Varghese N."/>
            <person name="Submissions S."/>
        </authorList>
    </citation>
    <scope>NUCLEOTIDE SEQUENCE [LARGE SCALE GENOMIC DNA]</scope>
    <source>
        <strain evidence="3">DSM 16108</strain>
    </source>
</reference>
<feature type="transmembrane region" description="Helical" evidence="1">
    <location>
        <begin position="54"/>
        <end position="73"/>
    </location>
</feature>
<sequence length="223" mass="25724">MKQCIQCHAKVKGDWDVCPLCQSPFAEQKENEEENQGPFPVVPLRFNREKVTKLLSLVSVLVIVAYFIIQWFWSFQVFGLDYVLFGIMSMWMVVLIIIRKRRNITKGIVYLIIFLSVISLYFDYSNGWSAWSITYSIPIICTFALIAMFLAIQVVRLDTGDYVLYLQAAALLGLIPLVFLFLGWTTHPLPSWISFLISTVMFWSVIALHGKQILKTLRKIVDV</sequence>
<dbReference type="RefSeq" id="WP_072693584.1">
    <property type="nucleotide sequence ID" value="NZ_FOSJ01000015.1"/>
</dbReference>
<dbReference type="EMBL" id="FOSJ01000015">
    <property type="protein sequence ID" value="SFK19802.1"/>
    <property type="molecule type" value="Genomic_DNA"/>
</dbReference>
<organism evidence="2 3">
    <name type="scientific">Marinilactibacillus piezotolerans</name>
    <dbReference type="NCBI Taxonomy" id="258723"/>
    <lineage>
        <taxon>Bacteria</taxon>
        <taxon>Bacillati</taxon>
        <taxon>Bacillota</taxon>
        <taxon>Bacilli</taxon>
        <taxon>Lactobacillales</taxon>
        <taxon>Carnobacteriaceae</taxon>
        <taxon>Marinilactibacillus</taxon>
    </lineage>
</organism>
<dbReference type="STRING" id="258723.GCA_900169305_01716"/>
<gene>
    <name evidence="2" type="ORF">SAMN04488569_10158</name>
</gene>
<keyword evidence="1" id="KW-1133">Transmembrane helix</keyword>
<keyword evidence="1" id="KW-0472">Membrane</keyword>
<evidence type="ECO:0000313" key="2">
    <source>
        <dbReference type="EMBL" id="SFK19802.1"/>
    </source>
</evidence>
<feature type="transmembrane region" description="Helical" evidence="1">
    <location>
        <begin position="191"/>
        <end position="210"/>
    </location>
</feature>
<dbReference type="Pfam" id="PF19845">
    <property type="entry name" value="DUF6320"/>
    <property type="match status" value="1"/>
</dbReference>
<name>A0A1I3XJV3_9LACT</name>
<accession>A0A1I3XJV3</accession>
<feature type="transmembrane region" description="Helical" evidence="1">
    <location>
        <begin position="164"/>
        <end position="185"/>
    </location>
</feature>
<proteinExistence type="predicted"/>
<feature type="transmembrane region" description="Helical" evidence="1">
    <location>
        <begin position="130"/>
        <end position="152"/>
    </location>
</feature>
<dbReference type="InterPro" id="IPR046283">
    <property type="entry name" value="DUF6320"/>
</dbReference>
<dbReference type="Proteomes" id="UP000199589">
    <property type="component" value="Unassembled WGS sequence"/>
</dbReference>
<evidence type="ECO:0000256" key="1">
    <source>
        <dbReference type="SAM" id="Phobius"/>
    </source>
</evidence>
<keyword evidence="3" id="KW-1185">Reference proteome</keyword>
<dbReference type="OrthoDB" id="2164897at2"/>